<dbReference type="GO" id="GO:0003824">
    <property type="term" value="F:catalytic activity"/>
    <property type="evidence" value="ECO:0007669"/>
    <property type="project" value="UniProtKB-ARBA"/>
</dbReference>
<dbReference type="OrthoDB" id="5974475at2759"/>
<protein>
    <submittedName>
        <fullName evidence="2">Uncharacterized protein</fullName>
    </submittedName>
</protein>
<accession>A0A6S7HR54</accession>
<evidence type="ECO:0000313" key="2">
    <source>
        <dbReference type="EMBL" id="CAB4005730.1"/>
    </source>
</evidence>
<feature type="region of interest" description="Disordered" evidence="1">
    <location>
        <begin position="2916"/>
        <end position="3092"/>
    </location>
</feature>
<gene>
    <name evidence="2" type="ORF">PACLA_8A070264</name>
</gene>
<feature type="region of interest" description="Disordered" evidence="1">
    <location>
        <begin position="78"/>
        <end position="123"/>
    </location>
</feature>
<feature type="region of interest" description="Disordered" evidence="1">
    <location>
        <begin position="3159"/>
        <end position="3194"/>
    </location>
</feature>
<feature type="compositionally biased region" description="Basic and acidic residues" evidence="1">
    <location>
        <begin position="2984"/>
        <end position="3017"/>
    </location>
</feature>
<name>A0A6S7HR54_PARCT</name>
<comment type="caution">
    <text evidence="2">The sequence shown here is derived from an EMBL/GenBank/DDBJ whole genome shotgun (WGS) entry which is preliminary data.</text>
</comment>
<feature type="region of interest" description="Disordered" evidence="1">
    <location>
        <begin position="2644"/>
        <end position="2678"/>
    </location>
</feature>
<feature type="region of interest" description="Disordered" evidence="1">
    <location>
        <begin position="3105"/>
        <end position="3137"/>
    </location>
</feature>
<dbReference type="InterPro" id="IPR025157">
    <property type="entry name" value="Hemagglutinin_rpt"/>
</dbReference>
<keyword evidence="3" id="KW-1185">Reference proteome</keyword>
<proteinExistence type="predicted"/>
<feature type="compositionally biased region" description="Basic and acidic residues" evidence="1">
    <location>
        <begin position="3123"/>
        <end position="3137"/>
    </location>
</feature>
<evidence type="ECO:0000256" key="1">
    <source>
        <dbReference type="SAM" id="MobiDB-lite"/>
    </source>
</evidence>
<sequence>NPGSSDVYVDTGAVIKCQRLAVYLKDGSNVFLNGTVTCTTSFNSLNVRVISGNLHVSVSGILGEKVFTDNVSDKDIMKTNKTKNQHTDSFNGYKTPPSTLEQNSKIDPSYKQDAKTDSSDQHNTKAETNKLYLEIVEGNLTNFGRICAKEYLLLICDTLMLCEDSEYDTASRGFRSYTALQKESGFLSSICVQENPKQSSSSYDPRLLLTVRSLDSKRLISILNEEVDPTVEVDDRSIYTEFNNICREGSRATYDKDKVEKELIRGSLNTWKWKHGVISSTSIKCVVKQDINDCSQLQSKELTLQVDGTARLAKPWTWKCGELSGFVKGDFLFHDNAVLTKFNKLCVVGNFRIFRTSSVRVHEGGELIIGEEFENNSVLYSDKNLSLTLGYLKQARGSSIHSNEDLLVALYKKIEDIWFGNIYAYHHLFLQVRERVVCDALCVAKEVHLEFFGERPQFVVTQVLLAEEGSLNMWAENEYESANFLLSGKLSSHGIQAETASVCVLPGGVAELTCESNVNEVDVITRWLNISNQAVMISKSKENKESEIIENFNLTTNVYCEESLVVDGALGAFGSDLSIYCEALRNNGVIKLSTIDRSSSLLHIECDKELFNSGTIGSEGNMTIDAMIVSNETGVIKSSPSLRISTNFLGATSLCGQILVDKQLFIHSKSEKELMLNVIGGKSEGERHFIPPDQLEVKCKKADLKIDSSIICPEINQQLSNENEGESSIMVLSLHKCLSLTKECKLEDVRVQFIQIEQEDNNNSEEPSKFVVLDSFKVKSLYLSSGNALESDVVRKGTVSFGGSNKSTVVDTLEVDEAIREVIFGTENLFVCTDAVLDCEMATIKTDSVLECSEVHANNVNVYGQMRCMGRSSEEKKSLVKVKNTFSVDGSVECAGSVEIFIGESFVQAEDGNIAVEGDLLLKIVNENGHLSLEGSTKGQKESIMKVESDNIKVSGCLSEVHTLSLNAEMDMALSEKSRISCEEIDVKGEWITTAGTIDGFNKLSIEPWAIMNSGIIDSENDSSNIFFQSDLTMINSGICRAQMTYLEAPFLLNLPGKVISDVNDVTCCQLVGKEQLKLESIACFLGGSSLRSCKRYENLSVLLFKFLTYVACTPDSKSLEAWSKAAESLRNIQSQITPDASKQDSTKLKTLMNSKDIVTGTEVDLRIARMYDMVNDFVALILKNGIKSFDATELVHILTIESERYTKINILKEKLLKIPERARAIRELMKKRAIRIKKSVRKKFGFSDPKMQSQQQDGIFESGFYSFGEGVTFTDFLYEAAFVEVFRDEGFLFAVDFLASAKDVVLSKREKKAVAMVIYSEKLNMENVDAVYAQVTTDEAKLKNIKTKTLDVNARESVEAEKITSDQLQIQGGKDLKATEVCAQNAVMTAKNIKLKGIKSTNLLDVQASKVVDLTDIQGSNVQLQAKDISATNVDANTVVLNATNHARLEDINSDNLNVKSSQTIVAERIKGKSVHMESNNINVSKLDAKNASVNAANNVRLKNIQADNLQVQATKTVDAENIKGKNIHMESRTIKASNVRSELAVLSGQQDVQVGDIKSKTALIKSSQGKVKATGKIESHNAKIESQNGIDLAYNKNGSLTADHQFRSLQMKTNKINEVNKLLKGDGIYKDLKISDQLGLVVSDQDVIFSRCVVQQNYKLDLNARSVNIDNASLNWSKGASITSDKTMKVNDSSITSQKSISLESKSGDVNMNLSEVKAGEIAKIEARKGSVSLSGTSISGDQAAIVKAKGDVIIDPVVERHSNSSSRRGFFSSSRQSSSYSTVTKSGISSSKGIVAVEAEEGKVQATATEFTAEKGVFISAKKNIIIQDKITIREEVSVKKNWFRTKRSVHRTEESHKSLINSRGPVCMKSKENIRITGTDSAVQGDMFLEAAGTVLIQDRILSKSEERHTSGFSFSPEKGLSCGESNKQLHQQQLAGSKLQVGGNLVMKGKNVFVKNAMEMDTKNLVVDAENVKFEGAELNNSYSERSSSVNFGFMSFDITEEKGWGKEKKIINQNINVLGQANFINCKNVTLAASNLDTGAISGYVENLNVISKQTEVEAKKQTETLGFVVSGCLPVPSKYGASESCDKGKFVEKSSGIHVRGSINNEFKVGTVYLKGSAVTANGDIAKFVDNVISEKITSYRSQTTSGFNFGISKTSVELGIHQSEKFMEMEHNATIGSFSGTVANEVKQSVNTDLSKHSQITQMRNSNLGFNVRAGKDGGAASLQVDDVGVGFSASKHEIGVRGQVGDKGFSASGGSSGASLSLQNGENSIGVGLTNQGIDMNIRSGDTAIGASLGKNAISATAQSKDVSLGASTSNGSTTVQTKIGDFQSGITRNENLESGERSTSAYISKGEFEVSGATSKHSKSFALKGGEYGFGLEKSKETPAAKSKYSGNIKARNIEIEASSSKYHKTFGLTAGEYQTKFNKEKDAKTGKSKYDGNLRLGDAKLEASYSKDKKSLGVETPEFQTKLNKEKDSKTGKSKYDGNLRLGDAKLEASYSKDKQSFGLETPEFQTTLNKEKDSKTGKSKYDGNIRLGDAKLEASYSKDKQSFGLQTPEFQTKLNKEKDSKTGKSKYDGNIRLGDAKLEASYSKDKQSFGLETPEFQTKLNKEKDSKTGKSKYDGNIRLGDAKLEASYSQDKQSFGLQTPEFQTKLNKEKDSKTGKSKYDGNVGLRDAKLEASYSKDKQSFGLTTPEFQTKLNKEKDSKTRKSKYDGNVRLFDAKLEASYSKDKTSFGLATPEFQTKLNKEKDSKTGKSKYDGNLKLGDVKVEASSSKEKASFGLATPEFQTELNKEKDSKTGKSKYDGILKLGDVKVEASSSKDKKLFGLETPELQTELNKEKDSKTGKSKYDGNLKLGDVKVEASSSKDKASFGLATPEFQTELNKEKDSKTGKSKYDGILKLGDVKVEASSSKDKKSFGLETPELQTELNKEKDSKTGKSKYDGNLKLGDVKVEASSSKDNAYFGLETPELQTELNKEKDSKTGKSKYDGNLKLGDVKVEASSSKDKASFGLETPEFQTELNKEKDSKTGKSKYDGNLKLGDVKVEASSSKDKKSFGLETPEFQTKLNKAKDSKKRKSKYDGNLTLGDAKLEASYSKDKKSFGLHKSPEFQTELNKEKDSKTGKSKYDGNLKLGDVKLEASSSKDKKSFVLEMPEFQTEMNKETTSTYPETKGDGIACTSVQSLE</sequence>
<feature type="region of interest" description="Disordered" evidence="1">
    <location>
        <begin position="2779"/>
        <end position="2813"/>
    </location>
</feature>
<feature type="compositionally biased region" description="Polar residues" evidence="1">
    <location>
        <begin position="2644"/>
        <end position="2661"/>
    </location>
</feature>
<feature type="region of interest" description="Disordered" evidence="1">
    <location>
        <begin position="2605"/>
        <end position="2632"/>
    </location>
</feature>
<evidence type="ECO:0000313" key="3">
    <source>
        <dbReference type="Proteomes" id="UP001152795"/>
    </source>
</evidence>
<feature type="compositionally biased region" description="Basic and acidic residues" evidence="1">
    <location>
        <begin position="2938"/>
        <end position="2962"/>
    </location>
</feature>
<dbReference type="Proteomes" id="UP001152795">
    <property type="component" value="Unassembled WGS sequence"/>
</dbReference>
<reference evidence="2" key="1">
    <citation type="submission" date="2020-04" db="EMBL/GenBank/DDBJ databases">
        <authorList>
            <person name="Alioto T."/>
            <person name="Alioto T."/>
            <person name="Gomez Garrido J."/>
        </authorList>
    </citation>
    <scope>NUCLEOTIDE SEQUENCE</scope>
    <source>
        <strain evidence="2">A484AB</strain>
    </source>
</reference>
<dbReference type="Pfam" id="PF13332">
    <property type="entry name" value="Fil_haemagg_2"/>
    <property type="match status" value="2"/>
</dbReference>
<dbReference type="EMBL" id="CACRXK020005294">
    <property type="protein sequence ID" value="CAB4005730.1"/>
    <property type="molecule type" value="Genomic_DNA"/>
</dbReference>
<feature type="compositionally biased region" description="Polar residues" evidence="1">
    <location>
        <begin position="2559"/>
        <end position="2569"/>
    </location>
</feature>
<feature type="compositionally biased region" description="Polar residues" evidence="1">
    <location>
        <begin position="87"/>
        <end position="106"/>
    </location>
</feature>
<feature type="region of interest" description="Disordered" evidence="1">
    <location>
        <begin position="1767"/>
        <end position="1789"/>
    </location>
</feature>
<feature type="compositionally biased region" description="Basic and acidic residues" evidence="1">
    <location>
        <begin position="3030"/>
        <end position="3065"/>
    </location>
</feature>
<feature type="compositionally biased region" description="Basic and acidic residues" evidence="1">
    <location>
        <begin position="2616"/>
        <end position="2632"/>
    </location>
</feature>
<feature type="non-terminal residue" evidence="2">
    <location>
        <position position="1"/>
    </location>
</feature>
<feature type="compositionally biased region" description="Basic and acidic residues" evidence="1">
    <location>
        <begin position="2916"/>
        <end position="2927"/>
    </location>
</feature>
<feature type="compositionally biased region" description="Basic and acidic residues" evidence="1">
    <location>
        <begin position="108"/>
        <end position="123"/>
    </location>
</feature>
<feature type="compositionally biased region" description="Basic and acidic residues" evidence="1">
    <location>
        <begin position="2800"/>
        <end position="2813"/>
    </location>
</feature>
<feature type="region of interest" description="Disordered" evidence="1">
    <location>
        <begin position="2552"/>
        <end position="2586"/>
    </location>
</feature>
<feature type="compositionally biased region" description="Basic and acidic residues" evidence="1">
    <location>
        <begin position="2570"/>
        <end position="2586"/>
    </location>
</feature>
<organism evidence="2 3">
    <name type="scientific">Paramuricea clavata</name>
    <name type="common">Red gorgonian</name>
    <name type="synonym">Violescent sea-whip</name>
    <dbReference type="NCBI Taxonomy" id="317549"/>
    <lineage>
        <taxon>Eukaryota</taxon>
        <taxon>Metazoa</taxon>
        <taxon>Cnidaria</taxon>
        <taxon>Anthozoa</taxon>
        <taxon>Octocorallia</taxon>
        <taxon>Malacalcyonacea</taxon>
        <taxon>Plexauridae</taxon>
        <taxon>Paramuricea</taxon>
    </lineage>
</organism>
<feature type="compositionally biased region" description="Basic and acidic residues" evidence="1">
    <location>
        <begin position="2662"/>
        <end position="2675"/>
    </location>
</feature>